<proteinExistence type="predicted"/>
<organism evidence="1 2">
    <name type="scientific">Platanthera guangdongensis</name>
    <dbReference type="NCBI Taxonomy" id="2320717"/>
    <lineage>
        <taxon>Eukaryota</taxon>
        <taxon>Viridiplantae</taxon>
        <taxon>Streptophyta</taxon>
        <taxon>Embryophyta</taxon>
        <taxon>Tracheophyta</taxon>
        <taxon>Spermatophyta</taxon>
        <taxon>Magnoliopsida</taxon>
        <taxon>Liliopsida</taxon>
        <taxon>Asparagales</taxon>
        <taxon>Orchidaceae</taxon>
        <taxon>Orchidoideae</taxon>
        <taxon>Orchideae</taxon>
        <taxon>Orchidinae</taxon>
        <taxon>Platanthera</taxon>
    </lineage>
</organism>
<accession>A0ABR2LSQ7</accession>
<comment type="caution">
    <text evidence="1">The sequence shown here is derived from an EMBL/GenBank/DDBJ whole genome shotgun (WGS) entry which is preliminary data.</text>
</comment>
<dbReference type="EMBL" id="JBBWWR010000015">
    <property type="protein sequence ID" value="KAK8949934.1"/>
    <property type="molecule type" value="Genomic_DNA"/>
</dbReference>
<reference evidence="1 2" key="1">
    <citation type="journal article" date="2022" name="Nat. Plants">
        <title>Genomes of leafy and leafless Platanthera orchids illuminate the evolution of mycoheterotrophy.</title>
        <authorList>
            <person name="Li M.H."/>
            <person name="Liu K.W."/>
            <person name="Li Z."/>
            <person name="Lu H.C."/>
            <person name="Ye Q.L."/>
            <person name="Zhang D."/>
            <person name="Wang J.Y."/>
            <person name="Li Y.F."/>
            <person name="Zhong Z.M."/>
            <person name="Liu X."/>
            <person name="Yu X."/>
            <person name="Liu D.K."/>
            <person name="Tu X.D."/>
            <person name="Liu B."/>
            <person name="Hao Y."/>
            <person name="Liao X.Y."/>
            <person name="Jiang Y.T."/>
            <person name="Sun W.H."/>
            <person name="Chen J."/>
            <person name="Chen Y.Q."/>
            <person name="Ai Y."/>
            <person name="Zhai J.W."/>
            <person name="Wu S.S."/>
            <person name="Zhou Z."/>
            <person name="Hsiao Y.Y."/>
            <person name="Wu W.L."/>
            <person name="Chen Y.Y."/>
            <person name="Lin Y.F."/>
            <person name="Hsu J.L."/>
            <person name="Li C.Y."/>
            <person name="Wang Z.W."/>
            <person name="Zhao X."/>
            <person name="Zhong W.Y."/>
            <person name="Ma X.K."/>
            <person name="Ma L."/>
            <person name="Huang J."/>
            <person name="Chen G.Z."/>
            <person name="Huang M.Z."/>
            <person name="Huang L."/>
            <person name="Peng D.H."/>
            <person name="Luo Y.B."/>
            <person name="Zou S.Q."/>
            <person name="Chen S.P."/>
            <person name="Lan S."/>
            <person name="Tsai W.C."/>
            <person name="Van de Peer Y."/>
            <person name="Liu Z.J."/>
        </authorList>
    </citation>
    <scope>NUCLEOTIDE SEQUENCE [LARGE SCALE GENOMIC DNA]</scope>
    <source>
        <strain evidence="1">Lor288</strain>
    </source>
</reference>
<keyword evidence="2" id="KW-1185">Reference proteome</keyword>
<sequence>MDDCHLKPPMLRSVVCDHLLDKKRPFPSPADLVGVLSHVRAHGLLSEQQTNTTERKLVEDWRTAVNGWVEYRPALTFVSMTGARASRANDHCARSLQQIRRDGSRSTTPPDSLVSRLFQPTSTTIMAPTTRAHVDVQPRARVRQPEWERCARGERDCRGEWDHWVHLPKARRSISVGEVALASRAGLCGEITLAGRETGETSRKDRLAPWPIFHSSYEENYVFTFLPLGGFYSFTPSIFTLLPLMVCV</sequence>
<protein>
    <submittedName>
        <fullName evidence="1">Uncharacterized protein</fullName>
    </submittedName>
</protein>
<evidence type="ECO:0000313" key="2">
    <source>
        <dbReference type="Proteomes" id="UP001412067"/>
    </source>
</evidence>
<dbReference type="Proteomes" id="UP001412067">
    <property type="component" value="Unassembled WGS sequence"/>
</dbReference>
<evidence type="ECO:0000313" key="1">
    <source>
        <dbReference type="EMBL" id="KAK8949934.1"/>
    </source>
</evidence>
<gene>
    <name evidence="1" type="ORF">KSP40_PGU014467</name>
</gene>
<name>A0ABR2LSQ7_9ASPA</name>